<dbReference type="Proteomes" id="UP001162131">
    <property type="component" value="Unassembled WGS sequence"/>
</dbReference>
<gene>
    <name evidence="1" type="ORF">BSTOLATCC_MIC14396</name>
</gene>
<dbReference type="AlphaFoldDB" id="A0AAU9IPH5"/>
<proteinExistence type="predicted"/>
<protein>
    <submittedName>
        <fullName evidence="1">Uncharacterized protein</fullName>
    </submittedName>
</protein>
<dbReference type="EMBL" id="CAJZBQ010000014">
    <property type="protein sequence ID" value="CAG9315646.1"/>
    <property type="molecule type" value="Genomic_DNA"/>
</dbReference>
<accession>A0AAU9IPH5</accession>
<organism evidence="1 2">
    <name type="scientific">Blepharisma stoltei</name>
    <dbReference type="NCBI Taxonomy" id="1481888"/>
    <lineage>
        <taxon>Eukaryota</taxon>
        <taxon>Sar</taxon>
        <taxon>Alveolata</taxon>
        <taxon>Ciliophora</taxon>
        <taxon>Postciliodesmatophora</taxon>
        <taxon>Heterotrichea</taxon>
        <taxon>Heterotrichida</taxon>
        <taxon>Blepharismidae</taxon>
        <taxon>Blepharisma</taxon>
    </lineage>
</organism>
<keyword evidence="2" id="KW-1185">Reference proteome</keyword>
<evidence type="ECO:0000313" key="2">
    <source>
        <dbReference type="Proteomes" id="UP001162131"/>
    </source>
</evidence>
<sequence length="153" mass="17589">MKNLQTDLGLKDLNIFASMFSLLSPSLSSQQLPASLNLPALSIFGESPTPEPDGHIHPFESFVKVMDESRRKAKSITACPHTERKHYAKNMCNNCYHRLGRDKQAWACPHEDRQHYAKGKCQMCYLQHYHKSRNTVRRKGKKITKFNEVKSNS</sequence>
<name>A0AAU9IPH5_9CILI</name>
<evidence type="ECO:0000313" key="1">
    <source>
        <dbReference type="EMBL" id="CAG9315646.1"/>
    </source>
</evidence>
<comment type="caution">
    <text evidence="1">The sequence shown here is derived from an EMBL/GenBank/DDBJ whole genome shotgun (WGS) entry which is preliminary data.</text>
</comment>
<reference evidence="1" key="1">
    <citation type="submission" date="2021-09" db="EMBL/GenBank/DDBJ databases">
        <authorList>
            <consortium name="AG Swart"/>
            <person name="Singh M."/>
            <person name="Singh A."/>
            <person name="Seah K."/>
            <person name="Emmerich C."/>
        </authorList>
    </citation>
    <scope>NUCLEOTIDE SEQUENCE</scope>
    <source>
        <strain evidence="1">ATCC30299</strain>
    </source>
</reference>